<protein>
    <recommendedName>
        <fullName evidence="3">CRISPR type AFERR-associated protein Csf2</fullName>
    </recommendedName>
</protein>
<dbReference type="PATRIC" id="fig|573.2307.peg.3019"/>
<sequence>MRTLNFNGKISTLEPLTVTVKNAVSTSGHRLPRNGGFNAAPYFPGTSIRGTLRHAAHKVIVDRVGLNADGKSPFDLAEHFMLAQGVDINGEAETFAQGEINAGAELRSKNPLISLFGRWGLSGKVGIGNAIPDGDNQWGMFGGGARSIMFQRDESLMEFLETDQVDRLERLLEEQAEASVDISQIKTEQDALKKAMKSADKDTKAELQIKVRELDEKIQARKDQKQESRESIRRPIDPYEAFITGAELSHRMSIKNATDEEAGLFISALIRFAAEPRFGGHANHNCGLVEAHWTVTTWKPGELVPVTLGEIVITPNGVEITGDELFAMVKAFNENQSFDFTAR</sequence>
<dbReference type="EMBL" id="HG918041">
    <property type="protein sequence ID" value="CDM79737.1"/>
    <property type="molecule type" value="Genomic_DNA"/>
</dbReference>
<proteinExistence type="predicted"/>
<evidence type="ECO:0008006" key="3">
    <source>
        <dbReference type="Google" id="ProtNLM"/>
    </source>
</evidence>
<gene>
    <name evidence="2" type="ORF">PENVA_0121</name>
</gene>
<keyword evidence="1" id="KW-0175">Coiled coil</keyword>
<dbReference type="RefSeq" id="WP_176372071.1">
    <property type="nucleotide sequence ID" value="NZ_CABHKM010000005.1"/>
</dbReference>
<name>A0A024HVA6_KLEPN</name>
<reference evidence="2" key="1">
    <citation type="journal article" date="2014" name="Antimicrob. Agents Chemother.">
        <title>IncH-Type Plasmid Harboring blaCTX-M-15, blaDHA-1, and qnrB4 Genes Recovered from Animal Isolates.</title>
        <authorList>
            <person name="Schluter A."/>
            <person name="Nordmann P."/>
            <person name="Bonnin R.A."/>
            <person name="Millemann Y."/>
            <person name="Eikmeyer F.G."/>
            <person name="Wibberg D."/>
            <person name="Puhler A."/>
            <person name="Poirel L."/>
        </authorList>
    </citation>
    <scope>NUCLEOTIDE SEQUENCE [LARGE SCALE GENOMIC DNA]</scope>
    <source>
        <strain evidence="2">Kp15</strain>
        <plasmid evidence="2">pENVA</plasmid>
    </source>
</reference>
<accession>A0A024HVA6</accession>
<evidence type="ECO:0000313" key="2">
    <source>
        <dbReference type="EMBL" id="CDM79737.1"/>
    </source>
</evidence>
<dbReference type="AlphaFoldDB" id="A0A024HVA6"/>
<organism evidence="2">
    <name type="scientific">Klebsiella pneumoniae</name>
    <dbReference type="NCBI Taxonomy" id="573"/>
    <lineage>
        <taxon>Bacteria</taxon>
        <taxon>Pseudomonadati</taxon>
        <taxon>Pseudomonadota</taxon>
        <taxon>Gammaproteobacteria</taxon>
        <taxon>Enterobacterales</taxon>
        <taxon>Enterobacteriaceae</taxon>
        <taxon>Klebsiella/Raoultella group</taxon>
        <taxon>Klebsiella</taxon>
        <taxon>Klebsiella pneumoniae complex</taxon>
    </lineage>
</organism>
<keyword evidence="2" id="KW-0614">Plasmid</keyword>
<geneLocation type="plasmid" evidence="2">
    <name>pENVA</name>
</geneLocation>
<feature type="coiled-coil region" evidence="1">
    <location>
        <begin position="168"/>
        <end position="231"/>
    </location>
</feature>
<evidence type="ECO:0000256" key="1">
    <source>
        <dbReference type="SAM" id="Coils"/>
    </source>
</evidence>